<dbReference type="InterPro" id="IPR017853">
    <property type="entry name" value="GH"/>
</dbReference>
<keyword evidence="4 5" id="KW-0326">Glycosidase</keyword>
<dbReference type="InterPro" id="IPR013780">
    <property type="entry name" value="Glyco_hydro_b"/>
</dbReference>
<dbReference type="PANTHER" id="PTHR43053">
    <property type="entry name" value="GLYCOSIDASE FAMILY 31"/>
    <property type="match status" value="1"/>
</dbReference>
<feature type="domain" description="Glycosyl hydrolase family 36 N-terminal" evidence="7">
    <location>
        <begin position="36"/>
        <end position="266"/>
    </location>
</feature>
<dbReference type="InterPro" id="IPR038417">
    <property type="entry name" value="Alpga-gal_N_sf"/>
</dbReference>
<dbReference type="RefSeq" id="WP_262600791.1">
    <property type="nucleotide sequence ID" value="NZ_CP103300.1"/>
</dbReference>
<dbReference type="Gene3D" id="2.70.98.60">
    <property type="entry name" value="alpha-galactosidase from lactobacil brevis"/>
    <property type="match status" value="1"/>
</dbReference>
<accession>A0ABY6GZM6</accession>
<dbReference type="PRINTS" id="PR00743">
    <property type="entry name" value="GLHYDRLASE36"/>
</dbReference>
<dbReference type="Proteomes" id="UP001163255">
    <property type="component" value="Chromosome"/>
</dbReference>
<evidence type="ECO:0000256" key="5">
    <source>
        <dbReference type="PIRNR" id="PIRNR005536"/>
    </source>
</evidence>
<evidence type="ECO:0000259" key="7">
    <source>
        <dbReference type="Pfam" id="PF16875"/>
    </source>
</evidence>
<evidence type="ECO:0000259" key="6">
    <source>
        <dbReference type="Pfam" id="PF16874"/>
    </source>
</evidence>
<reference evidence="8" key="1">
    <citation type="submission" date="2022-10" db="EMBL/GenBank/DDBJ databases">
        <title>Completed Genome Sequence of two octocoral isolated bacterium, Endozoicomonas euniceicola EF212T and Endozoicomonas gorgoniicola PS125T.</title>
        <authorList>
            <person name="Chiou Y.-J."/>
            <person name="Chen Y.-H."/>
        </authorList>
    </citation>
    <scope>NUCLEOTIDE SEQUENCE</scope>
    <source>
        <strain evidence="8">EF212</strain>
    </source>
</reference>
<organism evidence="8 9">
    <name type="scientific">Endozoicomonas euniceicola</name>
    <dbReference type="NCBI Taxonomy" id="1234143"/>
    <lineage>
        <taxon>Bacteria</taxon>
        <taxon>Pseudomonadati</taxon>
        <taxon>Pseudomonadota</taxon>
        <taxon>Gammaproteobacteria</taxon>
        <taxon>Oceanospirillales</taxon>
        <taxon>Endozoicomonadaceae</taxon>
        <taxon>Endozoicomonas</taxon>
    </lineage>
</organism>
<keyword evidence="3 5" id="KW-0378">Hydrolase</keyword>
<dbReference type="InterPro" id="IPR031704">
    <property type="entry name" value="Glyco_hydro_36_N"/>
</dbReference>
<dbReference type="EMBL" id="CP103300">
    <property type="protein sequence ID" value="UYM18017.1"/>
    <property type="molecule type" value="Genomic_DNA"/>
</dbReference>
<dbReference type="InterPro" id="IPR013785">
    <property type="entry name" value="Aldolase_TIM"/>
</dbReference>
<dbReference type="Gene3D" id="3.20.20.70">
    <property type="entry name" value="Aldolase class I"/>
    <property type="match status" value="1"/>
</dbReference>
<comment type="catalytic activity">
    <reaction evidence="1 5">
        <text>Hydrolysis of terminal, non-reducing alpha-D-galactose residues in alpha-D-galactosides, including galactose oligosaccharides, galactomannans and galactolipids.</text>
        <dbReference type="EC" id="3.2.1.22"/>
    </reaction>
</comment>
<protein>
    <recommendedName>
        <fullName evidence="2 5">Alpha-galactosidase</fullName>
        <ecNumber evidence="2 5">3.2.1.22</ecNumber>
    </recommendedName>
</protein>
<evidence type="ECO:0000256" key="3">
    <source>
        <dbReference type="ARBA" id="ARBA00022801"/>
    </source>
</evidence>
<dbReference type="Pfam" id="PF16875">
    <property type="entry name" value="Glyco_hydro_36N"/>
    <property type="match status" value="1"/>
</dbReference>
<name>A0ABY6GZM6_9GAMM</name>
<dbReference type="CDD" id="cd14791">
    <property type="entry name" value="GH36"/>
    <property type="match status" value="1"/>
</dbReference>
<comment type="similarity">
    <text evidence="5">Belongs to the glycosyl hydrolase.</text>
</comment>
<feature type="domain" description="Glycosyl hydrolase family 36 C-terminal" evidence="6">
    <location>
        <begin position="623"/>
        <end position="714"/>
    </location>
</feature>
<dbReference type="Pfam" id="PF02065">
    <property type="entry name" value="Melibiase"/>
    <property type="match status" value="1"/>
</dbReference>
<dbReference type="InterPro" id="IPR000111">
    <property type="entry name" value="Glyco_hydro_27/36_CS"/>
</dbReference>
<dbReference type="PANTHER" id="PTHR43053:SF3">
    <property type="entry name" value="ALPHA-GALACTOSIDASE C-RELATED"/>
    <property type="match status" value="1"/>
</dbReference>
<evidence type="ECO:0000256" key="4">
    <source>
        <dbReference type="ARBA" id="ARBA00023295"/>
    </source>
</evidence>
<sequence length="719" mass="81631">MTSNDTTLNNTTAMTKPLIHLSTETTSVLIKAEKHLPEVVYWGEKLPETTDLALYFQANHRPVQQGSIDTDTVLSLCPEHARGLFSSPGLEGCRQGNHWSPEFTVEEVLEQNNRVVFSCRDPRAELKLAIHLTLNPATSVLETYLELTNAGESAYELHKLTNTLPLPVTAREIQYFHGRWTHEFQTERKVLDRGGFTLENRRGRTSHEHFPGVMMGDVGFGETAGNVYGFHLGWSGNHRIHTEAMNDGRRYIQAGELLMPGEMTLAAGECYKTPTLYSTFSSKGLNGISQNFHRHVRAEIVSFPEPEKIRPVHLNTWEGIYFDHDPDYIMNMVRSSADIGIERFIIDDGWFRGRNGDNAALGDWYLDTGKYPEGLQPIIDCVKEHGMEFGLWFEPEMISPDSDLYREHPEWMLHTEGYEQVTIRNQYVLNLQIPEAFDFIAGRLDALLSEYDISYIKWDMNRELVQPTHNGKAGFHGQVEAYYRLVDFVREKHPLVEIETCSGGGGRVDYEVLRRTHRFWASDCNDALERQAIQRGASYFFPLEITGAHIGAKHCHTTGRQHNSHFRGITALFGHMGVELDPASASEEEKQAFAKYIALHKSFRGLLHTGNHFRCDTDVKETQAWGVVSENQREAVLMYSQFKMSEYALAAPLKIPGLNPDMNYRVEVLENSSTNLYMKQCPPWMMEAVSMSGALLGQVGLTMPVLQPESALLIRLTRV</sequence>
<dbReference type="InterPro" id="IPR031705">
    <property type="entry name" value="Glyco_hydro_36_C"/>
</dbReference>
<dbReference type="InterPro" id="IPR002252">
    <property type="entry name" value="Glyco_hydro_36"/>
</dbReference>
<dbReference type="Gene3D" id="2.60.40.1180">
    <property type="entry name" value="Golgi alpha-mannosidase II"/>
    <property type="match status" value="1"/>
</dbReference>
<dbReference type="SUPFAM" id="SSF51445">
    <property type="entry name" value="(Trans)glycosidases"/>
    <property type="match status" value="1"/>
</dbReference>
<evidence type="ECO:0000256" key="2">
    <source>
        <dbReference type="ARBA" id="ARBA00012755"/>
    </source>
</evidence>
<evidence type="ECO:0000313" key="9">
    <source>
        <dbReference type="Proteomes" id="UP001163255"/>
    </source>
</evidence>
<dbReference type="EC" id="3.2.1.22" evidence="2 5"/>
<keyword evidence="9" id="KW-1185">Reference proteome</keyword>
<proteinExistence type="inferred from homology"/>
<dbReference type="InterPro" id="IPR050985">
    <property type="entry name" value="Alpha-glycosidase_related"/>
</dbReference>
<dbReference type="PIRSF" id="PIRSF005536">
    <property type="entry name" value="Agal"/>
    <property type="match status" value="1"/>
</dbReference>
<evidence type="ECO:0000256" key="1">
    <source>
        <dbReference type="ARBA" id="ARBA00001255"/>
    </source>
</evidence>
<evidence type="ECO:0000313" key="8">
    <source>
        <dbReference type="EMBL" id="UYM18017.1"/>
    </source>
</evidence>
<dbReference type="GO" id="GO:0004557">
    <property type="term" value="F:alpha-galactosidase activity"/>
    <property type="evidence" value="ECO:0007669"/>
    <property type="project" value="UniProtKB-EC"/>
</dbReference>
<dbReference type="Pfam" id="PF16874">
    <property type="entry name" value="Glyco_hydro_36C"/>
    <property type="match status" value="1"/>
</dbReference>
<dbReference type="PROSITE" id="PS00512">
    <property type="entry name" value="ALPHA_GALACTOSIDASE"/>
    <property type="match status" value="1"/>
</dbReference>
<gene>
    <name evidence="8" type="ORF">NX720_08960</name>
</gene>